<dbReference type="AlphaFoldDB" id="A0A815X0I1"/>
<name>A0A815X0I1_9BILA</name>
<feature type="compositionally biased region" description="Low complexity" evidence="1">
    <location>
        <begin position="100"/>
        <end position="109"/>
    </location>
</feature>
<keyword evidence="4" id="KW-1185">Reference proteome</keyword>
<feature type="compositionally biased region" description="Basic residues" evidence="1">
    <location>
        <begin position="186"/>
        <end position="209"/>
    </location>
</feature>
<dbReference type="EMBL" id="CAJNOQ010026676">
    <property type="protein sequence ID" value="CAF1547703.1"/>
    <property type="molecule type" value="Genomic_DNA"/>
</dbReference>
<evidence type="ECO:0000313" key="3">
    <source>
        <dbReference type="EMBL" id="CAF4408526.1"/>
    </source>
</evidence>
<dbReference type="Proteomes" id="UP000663829">
    <property type="component" value="Unassembled WGS sequence"/>
</dbReference>
<feature type="region of interest" description="Disordered" evidence="1">
    <location>
        <begin position="1"/>
        <end position="165"/>
    </location>
</feature>
<protein>
    <submittedName>
        <fullName evidence="2">Uncharacterized protein</fullName>
    </submittedName>
</protein>
<accession>A0A815X0I1</accession>
<proteinExistence type="predicted"/>
<dbReference type="EMBL" id="CAJOBC010092341">
    <property type="protein sequence ID" value="CAF4408526.1"/>
    <property type="molecule type" value="Genomic_DNA"/>
</dbReference>
<organism evidence="2 4">
    <name type="scientific">Didymodactylos carnosus</name>
    <dbReference type="NCBI Taxonomy" id="1234261"/>
    <lineage>
        <taxon>Eukaryota</taxon>
        <taxon>Metazoa</taxon>
        <taxon>Spiralia</taxon>
        <taxon>Gnathifera</taxon>
        <taxon>Rotifera</taxon>
        <taxon>Eurotatoria</taxon>
        <taxon>Bdelloidea</taxon>
        <taxon>Philodinida</taxon>
        <taxon>Philodinidae</taxon>
        <taxon>Didymodactylos</taxon>
    </lineage>
</organism>
<comment type="caution">
    <text evidence="2">The sequence shown here is derived from an EMBL/GenBank/DDBJ whole genome shotgun (WGS) entry which is preliminary data.</text>
</comment>
<feature type="compositionally biased region" description="Polar residues" evidence="1">
    <location>
        <begin position="139"/>
        <end position="154"/>
    </location>
</feature>
<evidence type="ECO:0000313" key="2">
    <source>
        <dbReference type="EMBL" id="CAF1547703.1"/>
    </source>
</evidence>
<feature type="region of interest" description="Disordered" evidence="1">
    <location>
        <begin position="181"/>
        <end position="226"/>
    </location>
</feature>
<evidence type="ECO:0000256" key="1">
    <source>
        <dbReference type="SAM" id="MobiDB-lite"/>
    </source>
</evidence>
<feature type="compositionally biased region" description="Basic and acidic residues" evidence="1">
    <location>
        <begin position="28"/>
        <end position="43"/>
    </location>
</feature>
<dbReference type="Proteomes" id="UP000681722">
    <property type="component" value="Unassembled WGS sequence"/>
</dbReference>
<gene>
    <name evidence="2" type="ORF">GPM918_LOCUS39006</name>
    <name evidence="3" type="ORF">SRO942_LOCUS39861</name>
</gene>
<feature type="compositionally biased region" description="Basic and acidic residues" evidence="1">
    <location>
        <begin position="119"/>
        <end position="129"/>
    </location>
</feature>
<evidence type="ECO:0000313" key="4">
    <source>
        <dbReference type="Proteomes" id="UP000663829"/>
    </source>
</evidence>
<reference evidence="2" key="1">
    <citation type="submission" date="2021-02" db="EMBL/GenBank/DDBJ databases">
        <authorList>
            <person name="Nowell W R."/>
        </authorList>
    </citation>
    <scope>NUCLEOTIDE SEQUENCE</scope>
</reference>
<feature type="compositionally biased region" description="Polar residues" evidence="1">
    <location>
        <begin position="65"/>
        <end position="90"/>
    </location>
</feature>
<sequence>MSTGDQLITDSPHPRHTSPILASTIVFEENRSSRSPSRVRESSSCEPSFQDPNRYLSTCEPPSPCLSTQRSSQQYSLHQYPRNRSVQRSQLTRRHEVSRQQSPSPSPAQVNSRLQLIRRSHDSSREDSLNRSIPPTLHNRISSPRSSLRSQRAVSNRRDPSLSSGKICGEEIRCFHSNLLADRSPHNHQPRKKRHRHHRFKRHRHHRRSRSNEEVSLLQKRPQTDLHRDITQLRKTLMIFASRSNNNDMEEEPVMYDNKNLLEVPGLSSISFARNLLDNLFTVEEKAICVMPQSRIARRRGAVKAKFPMKSSTFADTWNQKIYPSLRQKLLDAKRKTKNNGITT</sequence>